<dbReference type="EMBL" id="JAVREH010000020">
    <property type="protein sequence ID" value="MDT0262648.1"/>
    <property type="molecule type" value="Genomic_DNA"/>
</dbReference>
<name>A0ABU2JD40_9ACTN</name>
<proteinExistence type="inferred from homology"/>
<dbReference type="Pfam" id="PF13561">
    <property type="entry name" value="adh_short_C2"/>
    <property type="match status" value="1"/>
</dbReference>
<dbReference type="Proteomes" id="UP001183176">
    <property type="component" value="Unassembled WGS sequence"/>
</dbReference>
<comment type="similarity">
    <text evidence="1">Belongs to the short-chain dehydrogenases/reductases (SDR) family.</text>
</comment>
<dbReference type="PRINTS" id="PR00081">
    <property type="entry name" value="GDHRDH"/>
</dbReference>
<evidence type="ECO:0000313" key="2">
    <source>
        <dbReference type="EMBL" id="MDT0262648.1"/>
    </source>
</evidence>
<dbReference type="PANTHER" id="PTHR42879:SF2">
    <property type="entry name" value="3-OXOACYL-[ACYL-CARRIER-PROTEIN] REDUCTASE FABG"/>
    <property type="match status" value="1"/>
</dbReference>
<dbReference type="PRINTS" id="PR00080">
    <property type="entry name" value="SDRFAMILY"/>
</dbReference>
<sequence length="232" mass="24299">MDDLKGRVALVTGSAHGIGSAIAAGLEDDGATVYRADRDTVDLSDADQVRDLIAGIGPVDLLVNNAGGVTGQVGRPLDEVSEDDWRAVLDANLTTTFLCTRAVIGSMKEAGFGRIVNISSGAARGISLTGIQAYVSAKAAQVAFTKQMSHELGPFGITVNCIAPGFVLSNPTTQAQWESYGEQGQHELVERIALRRLGTAEDIAHGVRFFVSEAASWITGQLLSIDGGHSAF</sequence>
<organism evidence="2 3">
    <name type="scientific">Jatrophihabitans lederbergiae</name>
    <dbReference type="NCBI Taxonomy" id="3075547"/>
    <lineage>
        <taxon>Bacteria</taxon>
        <taxon>Bacillati</taxon>
        <taxon>Actinomycetota</taxon>
        <taxon>Actinomycetes</taxon>
        <taxon>Jatrophihabitantales</taxon>
        <taxon>Jatrophihabitantaceae</taxon>
        <taxon>Jatrophihabitans</taxon>
    </lineage>
</organism>
<dbReference type="InterPro" id="IPR050259">
    <property type="entry name" value="SDR"/>
</dbReference>
<dbReference type="PANTHER" id="PTHR42879">
    <property type="entry name" value="3-OXOACYL-(ACYL-CARRIER-PROTEIN) REDUCTASE"/>
    <property type="match status" value="1"/>
</dbReference>
<dbReference type="SUPFAM" id="SSF51735">
    <property type="entry name" value="NAD(P)-binding Rossmann-fold domains"/>
    <property type="match status" value="1"/>
</dbReference>
<dbReference type="InterPro" id="IPR002347">
    <property type="entry name" value="SDR_fam"/>
</dbReference>
<gene>
    <name evidence="2" type="ORF">RM423_14730</name>
</gene>
<dbReference type="Gene3D" id="3.40.50.720">
    <property type="entry name" value="NAD(P)-binding Rossmann-like Domain"/>
    <property type="match status" value="1"/>
</dbReference>
<evidence type="ECO:0000256" key="1">
    <source>
        <dbReference type="ARBA" id="ARBA00006484"/>
    </source>
</evidence>
<comment type="caution">
    <text evidence="2">The sequence shown here is derived from an EMBL/GenBank/DDBJ whole genome shotgun (WGS) entry which is preliminary data.</text>
</comment>
<dbReference type="InterPro" id="IPR036291">
    <property type="entry name" value="NAD(P)-bd_dom_sf"/>
</dbReference>
<protein>
    <submittedName>
        <fullName evidence="2">SDR family NAD(P)-dependent oxidoreductase</fullName>
    </submittedName>
</protein>
<reference evidence="3" key="1">
    <citation type="submission" date="2023-07" db="EMBL/GenBank/DDBJ databases">
        <title>30 novel species of actinomycetes from the DSMZ collection.</title>
        <authorList>
            <person name="Nouioui I."/>
        </authorList>
    </citation>
    <scope>NUCLEOTIDE SEQUENCE [LARGE SCALE GENOMIC DNA]</scope>
    <source>
        <strain evidence="3">DSM 44399</strain>
    </source>
</reference>
<evidence type="ECO:0000313" key="3">
    <source>
        <dbReference type="Proteomes" id="UP001183176"/>
    </source>
</evidence>
<keyword evidence="3" id="KW-1185">Reference proteome</keyword>
<accession>A0ABU2JD40</accession>
<dbReference type="RefSeq" id="WP_311423798.1">
    <property type="nucleotide sequence ID" value="NZ_JAVREH010000020.1"/>
</dbReference>